<dbReference type="InterPro" id="IPR004358">
    <property type="entry name" value="Sig_transdc_His_kin-like_C"/>
</dbReference>
<organism evidence="15 16">
    <name type="scientific">Iningainema tapete BLCC-T55</name>
    <dbReference type="NCBI Taxonomy" id="2748662"/>
    <lineage>
        <taxon>Bacteria</taxon>
        <taxon>Bacillati</taxon>
        <taxon>Cyanobacteriota</taxon>
        <taxon>Cyanophyceae</taxon>
        <taxon>Nostocales</taxon>
        <taxon>Scytonemataceae</taxon>
        <taxon>Iningainema tapete</taxon>
    </lineage>
</organism>
<dbReference type="AlphaFoldDB" id="A0A8J6XA83"/>
<evidence type="ECO:0000256" key="2">
    <source>
        <dbReference type="ARBA" id="ARBA00006402"/>
    </source>
</evidence>
<evidence type="ECO:0000256" key="8">
    <source>
        <dbReference type="PROSITE-ProRule" id="PRU00169"/>
    </source>
</evidence>
<dbReference type="InterPro" id="IPR001610">
    <property type="entry name" value="PAC"/>
</dbReference>
<feature type="coiled-coil region" evidence="9">
    <location>
        <begin position="101"/>
        <end position="132"/>
    </location>
</feature>
<dbReference type="InterPro" id="IPR036097">
    <property type="entry name" value="HisK_dim/P_sf"/>
</dbReference>
<dbReference type="Pfam" id="PF08447">
    <property type="entry name" value="PAS_3"/>
    <property type="match status" value="1"/>
</dbReference>
<feature type="domain" description="Histidine kinase" evidence="11">
    <location>
        <begin position="287"/>
        <end position="505"/>
    </location>
</feature>
<evidence type="ECO:0000256" key="7">
    <source>
        <dbReference type="ARBA" id="ARBA00074306"/>
    </source>
</evidence>
<dbReference type="GO" id="GO:0000155">
    <property type="term" value="F:phosphorelay sensor kinase activity"/>
    <property type="evidence" value="ECO:0007669"/>
    <property type="project" value="InterPro"/>
</dbReference>
<keyword evidence="10" id="KW-0472">Membrane</keyword>
<feature type="domain" description="Response regulatory" evidence="12">
    <location>
        <begin position="536"/>
        <end position="658"/>
    </location>
</feature>
<protein>
    <recommendedName>
        <fullName evidence="7">Circadian input-output histidine kinase CikA</fullName>
        <ecNumber evidence="3">2.7.13.3</ecNumber>
    </recommendedName>
</protein>
<dbReference type="CDD" id="cd00130">
    <property type="entry name" value="PAS"/>
    <property type="match status" value="1"/>
</dbReference>
<gene>
    <name evidence="15" type="ORF">ICL16_02405</name>
</gene>
<reference evidence="15" key="1">
    <citation type="submission" date="2020-09" db="EMBL/GenBank/DDBJ databases">
        <title>Iningainema tapete sp. nov. (Scytonemataceae, Cyanobacteria) from greenhouses in central Florida (USA) produces two types of nodularin with biosynthetic potential for microcystin-LR and anabaenopeptins.</title>
        <authorList>
            <person name="Berthold D.E."/>
            <person name="Lefler F.W."/>
            <person name="Huang I.-S."/>
            <person name="Abdulla H."/>
            <person name="Zimba P.V."/>
            <person name="Laughinghouse H.D. IV."/>
        </authorList>
    </citation>
    <scope>NUCLEOTIDE SEQUENCE</scope>
    <source>
        <strain evidence="15">BLCCT55</strain>
    </source>
</reference>
<dbReference type="CDD" id="cd00082">
    <property type="entry name" value="HisKA"/>
    <property type="match status" value="1"/>
</dbReference>
<dbReference type="CDD" id="cd16922">
    <property type="entry name" value="HATPase_EvgS-ArcB-TorS-like"/>
    <property type="match status" value="1"/>
</dbReference>
<feature type="transmembrane region" description="Helical" evidence="10">
    <location>
        <begin position="30"/>
        <end position="52"/>
    </location>
</feature>
<dbReference type="RefSeq" id="WP_190825304.1">
    <property type="nucleotide sequence ID" value="NZ_CAWPPI010000012.1"/>
</dbReference>
<dbReference type="SMART" id="SM00388">
    <property type="entry name" value="HisKA"/>
    <property type="match status" value="1"/>
</dbReference>
<comment type="catalytic activity">
    <reaction evidence="1">
        <text>ATP + protein L-histidine = ADP + protein N-phospho-L-histidine.</text>
        <dbReference type="EC" id="2.7.13.3"/>
    </reaction>
</comment>
<feature type="modified residue" description="4-aspartylphosphate" evidence="8">
    <location>
        <position position="589"/>
    </location>
</feature>
<keyword evidence="5" id="KW-0808">Transferase</keyword>
<keyword evidence="6" id="KW-0902">Two-component regulatory system</keyword>
<dbReference type="Gene3D" id="3.30.565.10">
    <property type="entry name" value="Histidine kinase-like ATPase, C-terminal domain"/>
    <property type="match status" value="1"/>
</dbReference>
<dbReference type="PROSITE" id="PS50112">
    <property type="entry name" value="PAS"/>
    <property type="match status" value="1"/>
</dbReference>
<dbReference type="Pfam" id="PF00512">
    <property type="entry name" value="HisKA"/>
    <property type="match status" value="1"/>
</dbReference>
<dbReference type="SMART" id="SM00091">
    <property type="entry name" value="PAS"/>
    <property type="match status" value="1"/>
</dbReference>
<keyword evidence="4 8" id="KW-0597">Phosphoprotein</keyword>
<evidence type="ECO:0000313" key="16">
    <source>
        <dbReference type="Proteomes" id="UP000629098"/>
    </source>
</evidence>
<evidence type="ECO:0000256" key="5">
    <source>
        <dbReference type="ARBA" id="ARBA00022777"/>
    </source>
</evidence>
<sequence length="662" mass="73665">MIQLLAKVGFTIPNPGALYNVTTTYAAFKGGLSCGLISAAFTIINALIFFSIPGHLFHYTPENLKRNLITILTSPVLAIMVGSLKQREERLVRSHAQAMAYEQSEAEIRKLNAQLEIRVAKRTAQLKAINKQLEQAWSALAQSEERYRFLGESVPEIIWTANPDGWTDYFNQRWVNYTGMTLTQSQGWDWKLVVHPDDWQRCVEIWTNSLQTGQAYEIEYRFKRASDGVYRWHLGRALPMRDASGKIIKWFGSCTDIDDQKRAEAALQKQAEQLTQTNRMKDEFLAVLSHELRSPLNAILGWLVILRTRKLDAARTAQAMETIERNARTQAQLVEDLLDVSRIIQGQMRLKVEAVDLIYVIKAAIDTTRTAAEAKNIEVRSLLEEDAEHVIGDRVRLQQIVWNLLSNAIKFTPEQGSVKIQLERVESHVQITVTDTGIGISPEFLPYVFDRFRQADSSTTRSHSGLGLGLAIVRHLVELHGGTVSASSLGVGQGATFSVKLSKHQVPQAKQNLKLVQDTPKSKKSCNCGQELENLRILVVDDEADARELVAQVLEGCGALVTTVDDGNAAIAALIEQSDLKSFDVLISDIGMPQENGYALLHRVRALEPRQGGRIPAVALTAYAKTEDRLAALQAGFQFHVTKPVEPAELIAVITELAGKTG</sequence>
<evidence type="ECO:0000259" key="14">
    <source>
        <dbReference type="PROSITE" id="PS50113"/>
    </source>
</evidence>
<dbReference type="EC" id="2.7.13.3" evidence="3"/>
<keyword evidence="5" id="KW-0418">Kinase</keyword>
<keyword evidence="16" id="KW-1185">Reference proteome</keyword>
<accession>A0A8J6XA83</accession>
<evidence type="ECO:0000259" key="13">
    <source>
        <dbReference type="PROSITE" id="PS50112"/>
    </source>
</evidence>
<dbReference type="InterPro" id="IPR003661">
    <property type="entry name" value="HisK_dim/P_dom"/>
</dbReference>
<evidence type="ECO:0000256" key="1">
    <source>
        <dbReference type="ARBA" id="ARBA00000085"/>
    </source>
</evidence>
<keyword evidence="9" id="KW-0175">Coiled coil</keyword>
<evidence type="ECO:0000313" key="15">
    <source>
        <dbReference type="EMBL" id="MBD2771005.1"/>
    </source>
</evidence>
<dbReference type="PANTHER" id="PTHR43547:SF2">
    <property type="entry name" value="HYBRID SIGNAL TRANSDUCTION HISTIDINE KINASE C"/>
    <property type="match status" value="1"/>
</dbReference>
<dbReference type="FunFam" id="3.30.450.20:FF:000099">
    <property type="entry name" value="Sensory box sensor histidine kinase"/>
    <property type="match status" value="1"/>
</dbReference>
<feature type="domain" description="PAC" evidence="14">
    <location>
        <begin position="216"/>
        <end position="269"/>
    </location>
</feature>
<dbReference type="Gene3D" id="3.30.450.20">
    <property type="entry name" value="PAS domain"/>
    <property type="match status" value="1"/>
</dbReference>
<dbReference type="Pfam" id="PF02518">
    <property type="entry name" value="HATPase_c"/>
    <property type="match status" value="1"/>
</dbReference>
<dbReference type="Pfam" id="PF00072">
    <property type="entry name" value="Response_reg"/>
    <property type="match status" value="1"/>
</dbReference>
<keyword evidence="10" id="KW-0812">Transmembrane</keyword>
<name>A0A8J6XA83_9CYAN</name>
<dbReference type="Gene3D" id="3.40.50.2300">
    <property type="match status" value="1"/>
</dbReference>
<dbReference type="SMART" id="SM00086">
    <property type="entry name" value="PAC"/>
    <property type="match status" value="1"/>
</dbReference>
<comment type="similarity">
    <text evidence="2">In the N-terminal section; belongs to the phytochrome family.</text>
</comment>
<evidence type="ECO:0000256" key="3">
    <source>
        <dbReference type="ARBA" id="ARBA00012438"/>
    </source>
</evidence>
<dbReference type="InterPro" id="IPR000700">
    <property type="entry name" value="PAS-assoc_C"/>
</dbReference>
<evidence type="ECO:0000256" key="4">
    <source>
        <dbReference type="ARBA" id="ARBA00022553"/>
    </source>
</evidence>
<keyword evidence="10" id="KW-1133">Transmembrane helix</keyword>
<feature type="domain" description="PAS" evidence="13">
    <location>
        <begin position="143"/>
        <end position="213"/>
    </location>
</feature>
<dbReference type="InterPro" id="IPR005467">
    <property type="entry name" value="His_kinase_dom"/>
</dbReference>
<evidence type="ECO:0000256" key="10">
    <source>
        <dbReference type="SAM" id="Phobius"/>
    </source>
</evidence>
<dbReference type="FunFam" id="3.30.565.10:FF:000010">
    <property type="entry name" value="Sensor histidine kinase RcsC"/>
    <property type="match status" value="1"/>
</dbReference>
<dbReference type="Gene3D" id="1.10.287.130">
    <property type="match status" value="1"/>
</dbReference>
<dbReference type="SUPFAM" id="SSF52172">
    <property type="entry name" value="CheY-like"/>
    <property type="match status" value="1"/>
</dbReference>
<evidence type="ECO:0000256" key="6">
    <source>
        <dbReference type="ARBA" id="ARBA00023012"/>
    </source>
</evidence>
<dbReference type="CDD" id="cd17580">
    <property type="entry name" value="REC_2_DhkD-like"/>
    <property type="match status" value="1"/>
</dbReference>
<dbReference type="PROSITE" id="PS50110">
    <property type="entry name" value="RESPONSE_REGULATORY"/>
    <property type="match status" value="1"/>
</dbReference>
<dbReference type="SMART" id="SM00387">
    <property type="entry name" value="HATPase_c"/>
    <property type="match status" value="1"/>
</dbReference>
<dbReference type="PROSITE" id="PS50109">
    <property type="entry name" value="HIS_KIN"/>
    <property type="match status" value="1"/>
</dbReference>
<dbReference type="SMART" id="SM00448">
    <property type="entry name" value="REC"/>
    <property type="match status" value="1"/>
</dbReference>
<dbReference type="SUPFAM" id="SSF47384">
    <property type="entry name" value="Homodimeric domain of signal transducing histidine kinase"/>
    <property type="match status" value="1"/>
</dbReference>
<dbReference type="InterPro" id="IPR003594">
    <property type="entry name" value="HATPase_dom"/>
</dbReference>
<dbReference type="PROSITE" id="PS50113">
    <property type="entry name" value="PAC"/>
    <property type="match status" value="1"/>
</dbReference>
<proteinExistence type="inferred from homology"/>
<dbReference type="SUPFAM" id="SSF55874">
    <property type="entry name" value="ATPase domain of HSP90 chaperone/DNA topoisomerase II/histidine kinase"/>
    <property type="match status" value="1"/>
</dbReference>
<evidence type="ECO:0000259" key="11">
    <source>
        <dbReference type="PROSITE" id="PS50109"/>
    </source>
</evidence>
<dbReference type="InterPro" id="IPR035965">
    <property type="entry name" value="PAS-like_dom_sf"/>
</dbReference>
<dbReference type="PANTHER" id="PTHR43547">
    <property type="entry name" value="TWO-COMPONENT HISTIDINE KINASE"/>
    <property type="match status" value="1"/>
</dbReference>
<evidence type="ECO:0000259" key="12">
    <source>
        <dbReference type="PROSITE" id="PS50110"/>
    </source>
</evidence>
<dbReference type="PRINTS" id="PR00344">
    <property type="entry name" value="BCTRLSENSOR"/>
</dbReference>
<evidence type="ECO:0000256" key="9">
    <source>
        <dbReference type="SAM" id="Coils"/>
    </source>
</evidence>
<dbReference type="NCBIfam" id="TIGR00229">
    <property type="entry name" value="sensory_box"/>
    <property type="match status" value="1"/>
</dbReference>
<dbReference type="SUPFAM" id="SSF55785">
    <property type="entry name" value="PYP-like sensor domain (PAS domain)"/>
    <property type="match status" value="1"/>
</dbReference>
<comment type="caution">
    <text evidence="15">The sequence shown here is derived from an EMBL/GenBank/DDBJ whole genome shotgun (WGS) entry which is preliminary data.</text>
</comment>
<dbReference type="InterPro" id="IPR001789">
    <property type="entry name" value="Sig_transdc_resp-reg_receiver"/>
</dbReference>
<dbReference type="InterPro" id="IPR013655">
    <property type="entry name" value="PAS_fold_3"/>
</dbReference>
<dbReference type="InterPro" id="IPR011006">
    <property type="entry name" value="CheY-like_superfamily"/>
</dbReference>
<dbReference type="InterPro" id="IPR000014">
    <property type="entry name" value="PAS"/>
</dbReference>
<dbReference type="EMBL" id="JACXAE010000012">
    <property type="protein sequence ID" value="MBD2771005.1"/>
    <property type="molecule type" value="Genomic_DNA"/>
</dbReference>
<dbReference type="InterPro" id="IPR036890">
    <property type="entry name" value="HATPase_C_sf"/>
</dbReference>
<dbReference type="Proteomes" id="UP000629098">
    <property type="component" value="Unassembled WGS sequence"/>
</dbReference>